<feature type="transmembrane region" description="Helical" evidence="1">
    <location>
        <begin position="12"/>
        <end position="37"/>
    </location>
</feature>
<accession>A0A1S8CQJ0</accession>
<keyword evidence="1" id="KW-1133">Transmembrane helix</keyword>
<feature type="transmembrane region" description="Helical" evidence="1">
    <location>
        <begin position="49"/>
        <end position="70"/>
    </location>
</feature>
<dbReference type="RefSeq" id="WP_076939937.1">
    <property type="nucleotide sequence ID" value="NZ_MOXD01000001.1"/>
</dbReference>
<dbReference type="OrthoDB" id="6496540at2"/>
<dbReference type="InterPro" id="IPR006481">
    <property type="entry name" value="Phage_lambda_GpS_holin"/>
</dbReference>
<keyword evidence="1" id="KW-0472">Membrane</keyword>
<organism evidence="2 3">
    <name type="scientific">Serratia oryzae</name>
    <dbReference type="NCBI Taxonomy" id="2034155"/>
    <lineage>
        <taxon>Bacteria</taxon>
        <taxon>Pseudomonadati</taxon>
        <taxon>Pseudomonadota</taxon>
        <taxon>Gammaproteobacteria</taxon>
        <taxon>Enterobacterales</taxon>
        <taxon>Yersiniaceae</taxon>
        <taxon>Serratia</taxon>
    </lineage>
</organism>
<proteinExistence type="predicted"/>
<comment type="caution">
    <text evidence="2">The sequence shown here is derived from an EMBL/GenBank/DDBJ whole genome shotgun (WGS) entry which is preliminary data.</text>
</comment>
<reference evidence="2 3" key="1">
    <citation type="submission" date="2016-11" db="EMBL/GenBank/DDBJ databases">
        <title>Rahnella oryzae sp. nov., isolated from rice root.</title>
        <authorList>
            <person name="Zhang X.-X."/>
            <person name="Zhang J."/>
        </authorList>
    </citation>
    <scope>NUCLEOTIDE SEQUENCE [LARGE SCALE GENOMIC DNA]</scope>
    <source>
        <strain evidence="2 3">J11-6</strain>
    </source>
</reference>
<feature type="transmembrane region" description="Helical" evidence="1">
    <location>
        <begin position="76"/>
        <end position="98"/>
    </location>
</feature>
<dbReference type="AlphaFoldDB" id="A0A1S8CQJ0"/>
<sequence>MNNNLPPGLVEAFLMWIKLNAPAVYGSFAAFGMATLLTLRDGKSWLDALYAGLICLLITLGVINSLELFGMSQDNALIVGVVIGGMGVERCLAILRVFASMKTNTPPMDDKDQKNDK</sequence>
<evidence type="ECO:0008006" key="4">
    <source>
        <dbReference type="Google" id="ProtNLM"/>
    </source>
</evidence>
<gene>
    <name evidence="2" type="ORF">BMI79_00765</name>
</gene>
<name>A0A1S8CQJ0_9GAMM</name>
<protein>
    <recommendedName>
        <fullName evidence="4">Phage holin, lambda family</fullName>
    </recommendedName>
</protein>
<evidence type="ECO:0000256" key="1">
    <source>
        <dbReference type="SAM" id="Phobius"/>
    </source>
</evidence>
<dbReference type="STRING" id="2034155.BMI79_00765"/>
<evidence type="ECO:0000313" key="2">
    <source>
        <dbReference type="EMBL" id="OMQ26893.1"/>
    </source>
</evidence>
<dbReference type="Pfam" id="PF05106">
    <property type="entry name" value="Phage_holin_3_1"/>
    <property type="match status" value="1"/>
</dbReference>
<keyword evidence="3" id="KW-1185">Reference proteome</keyword>
<dbReference type="EMBL" id="MOXD01000001">
    <property type="protein sequence ID" value="OMQ26893.1"/>
    <property type="molecule type" value="Genomic_DNA"/>
</dbReference>
<keyword evidence="1" id="KW-0812">Transmembrane</keyword>
<evidence type="ECO:0000313" key="3">
    <source>
        <dbReference type="Proteomes" id="UP000216021"/>
    </source>
</evidence>
<dbReference type="Proteomes" id="UP000216021">
    <property type="component" value="Unassembled WGS sequence"/>
</dbReference>